<accession>A0A5U2LZ84</accession>
<comment type="caution">
    <text evidence="1">The sequence shown here is derived from an EMBL/GenBank/DDBJ whole genome shotgun (WGS) entry which is preliminary data.</text>
</comment>
<proteinExistence type="predicted"/>
<reference evidence="1" key="1">
    <citation type="submission" date="2018-07" db="EMBL/GenBank/DDBJ databases">
        <authorList>
            <consortium name="GenomeTrakr network: Whole genome sequencing for foodborne pathogen traceback"/>
        </authorList>
    </citation>
    <scope>NUCLEOTIDE SEQUENCE</scope>
    <source>
        <strain evidence="1">FNE0169</strain>
    </source>
</reference>
<protein>
    <submittedName>
        <fullName evidence="1">Uncharacterized protein</fullName>
    </submittedName>
</protein>
<name>A0A5U2LZ84_SALER</name>
<evidence type="ECO:0000313" key="1">
    <source>
        <dbReference type="EMBL" id="EBP0987784.1"/>
    </source>
</evidence>
<organism evidence="1">
    <name type="scientific">Salmonella enterica</name>
    <name type="common">Salmonella choleraesuis</name>
    <dbReference type="NCBI Taxonomy" id="28901"/>
    <lineage>
        <taxon>Bacteria</taxon>
        <taxon>Pseudomonadati</taxon>
        <taxon>Pseudomonadota</taxon>
        <taxon>Gammaproteobacteria</taxon>
        <taxon>Enterobacterales</taxon>
        <taxon>Enterobacteriaceae</taxon>
        <taxon>Salmonella</taxon>
    </lineage>
</organism>
<gene>
    <name evidence="1" type="ORF">LB15_23910</name>
</gene>
<dbReference type="EMBL" id="AAGKQC010000042">
    <property type="protein sequence ID" value="EBP0987784.1"/>
    <property type="molecule type" value="Genomic_DNA"/>
</dbReference>
<sequence>MTDQTTTVADLALSQSAFLVSQAIVELDAMFGEGYAAAHPAVLAQFLQTAGVIYATQLQATAAFDLAQQLDRLIGLGLGVEAGLLQAAQGASH</sequence>
<dbReference type="AlphaFoldDB" id="A0A5U2LZ84"/>